<reference evidence="3" key="1">
    <citation type="submission" date="2017-02" db="EMBL/GenBank/DDBJ databases">
        <authorList>
            <person name="Varghese N."/>
            <person name="Submissions S."/>
        </authorList>
    </citation>
    <scope>NUCLEOTIDE SEQUENCE [LARGE SCALE GENOMIC DNA]</scope>
    <source>
        <strain evidence="3">ATCC 27094</strain>
    </source>
</reference>
<evidence type="ECO:0000313" key="3">
    <source>
        <dbReference type="Proteomes" id="UP000190092"/>
    </source>
</evidence>
<dbReference type="RefSeq" id="WP_085936807.1">
    <property type="nucleotide sequence ID" value="NZ_FUWJ01000009.1"/>
</dbReference>
<dbReference type="AlphaFoldDB" id="A0A1T4SRT2"/>
<feature type="compositionally biased region" description="Acidic residues" evidence="1">
    <location>
        <begin position="154"/>
        <end position="166"/>
    </location>
</feature>
<evidence type="ECO:0000256" key="1">
    <source>
        <dbReference type="SAM" id="MobiDB-lite"/>
    </source>
</evidence>
<proteinExistence type="predicted"/>
<dbReference type="OrthoDB" id="8265120at2"/>
<feature type="region of interest" description="Disordered" evidence="1">
    <location>
        <begin position="147"/>
        <end position="176"/>
    </location>
</feature>
<protein>
    <recommendedName>
        <fullName evidence="4">HTH HARE-type domain-containing protein</fullName>
    </recommendedName>
</protein>
<gene>
    <name evidence="2" type="ORF">SAMN02745126_05060</name>
</gene>
<dbReference type="EMBL" id="FUWJ01000009">
    <property type="protein sequence ID" value="SKA30964.1"/>
    <property type="molecule type" value="Genomic_DNA"/>
</dbReference>
<dbReference type="Proteomes" id="UP000190092">
    <property type="component" value="Unassembled WGS sequence"/>
</dbReference>
<organism evidence="2 3">
    <name type="scientific">Enhydrobacter aerosaccus</name>
    <dbReference type="NCBI Taxonomy" id="225324"/>
    <lineage>
        <taxon>Bacteria</taxon>
        <taxon>Pseudomonadati</taxon>
        <taxon>Pseudomonadota</taxon>
        <taxon>Alphaproteobacteria</taxon>
        <taxon>Hyphomicrobiales</taxon>
        <taxon>Enhydrobacter</taxon>
    </lineage>
</organism>
<keyword evidence="3" id="KW-1185">Reference proteome</keyword>
<name>A0A1T4SRT2_9HYPH</name>
<evidence type="ECO:0008006" key="4">
    <source>
        <dbReference type="Google" id="ProtNLM"/>
    </source>
</evidence>
<sequence length="176" mass="19523">MREQLEPAIAALQQQLIDQEKKVIETKTLINRLCEAAGIPPAYADVGSPTGPSITAIRGDTFYGKVMTTAAREYLQMRKAANLGPTTVREIYESLKKGGYHFETEDANNAMTGIRQVLRKNSGIFHRLPNGEWGLLAWYERVKQQKQAKAAAADSDDDQKDFEEGFSAESDKKDAA</sequence>
<accession>A0A1T4SRT2</accession>
<evidence type="ECO:0000313" key="2">
    <source>
        <dbReference type="EMBL" id="SKA30964.1"/>
    </source>
</evidence>